<evidence type="ECO:0000256" key="1">
    <source>
        <dbReference type="SAM" id="MobiDB-lite"/>
    </source>
</evidence>
<feature type="compositionally biased region" description="Basic and acidic residues" evidence="1">
    <location>
        <begin position="340"/>
        <end position="352"/>
    </location>
</feature>
<dbReference type="EMBL" id="LFYR01001488">
    <property type="protein sequence ID" value="KMZ61427.1"/>
    <property type="molecule type" value="Genomic_DNA"/>
</dbReference>
<feature type="compositionally biased region" description="Low complexity" evidence="1">
    <location>
        <begin position="264"/>
        <end position="283"/>
    </location>
</feature>
<dbReference type="OrthoDB" id="630817at2759"/>
<dbReference type="InterPro" id="IPR008581">
    <property type="entry name" value="DUF863_pln"/>
</dbReference>
<feature type="region of interest" description="Disordered" evidence="1">
    <location>
        <begin position="530"/>
        <end position="556"/>
    </location>
</feature>
<feature type="region of interest" description="Disordered" evidence="1">
    <location>
        <begin position="338"/>
        <end position="364"/>
    </location>
</feature>
<proteinExistence type="predicted"/>
<protein>
    <submittedName>
        <fullName evidence="2">Uncharacterized protein</fullName>
    </submittedName>
</protein>
<accession>A0A0K9NZK2</accession>
<name>A0A0K9NZK2_ZOSMR</name>
<dbReference type="Pfam" id="PF05904">
    <property type="entry name" value="DUF863"/>
    <property type="match status" value="1"/>
</dbReference>
<feature type="compositionally biased region" description="Basic residues" evidence="1">
    <location>
        <begin position="537"/>
        <end position="547"/>
    </location>
</feature>
<keyword evidence="3" id="KW-1185">Reference proteome</keyword>
<dbReference type="PANTHER" id="PTHR33167">
    <property type="entry name" value="TRANSCRIPTION FACTOR, PUTATIVE (DUF863)-RELATED"/>
    <property type="match status" value="1"/>
</dbReference>
<gene>
    <name evidence="2" type="ORF">ZOSMA_52G00770</name>
</gene>
<evidence type="ECO:0000313" key="3">
    <source>
        <dbReference type="Proteomes" id="UP000036987"/>
    </source>
</evidence>
<dbReference type="PANTHER" id="PTHR33167:SF4">
    <property type="entry name" value="TRANSCRIPTION FACTOR, PUTATIVE (DUF863)-RELATED"/>
    <property type="match status" value="1"/>
</dbReference>
<dbReference type="OMA" id="TERHEVF"/>
<reference evidence="3" key="1">
    <citation type="journal article" date="2016" name="Nature">
        <title>The genome of the seagrass Zostera marina reveals angiosperm adaptation to the sea.</title>
        <authorList>
            <person name="Olsen J.L."/>
            <person name="Rouze P."/>
            <person name="Verhelst B."/>
            <person name="Lin Y.-C."/>
            <person name="Bayer T."/>
            <person name="Collen J."/>
            <person name="Dattolo E."/>
            <person name="De Paoli E."/>
            <person name="Dittami S."/>
            <person name="Maumus F."/>
            <person name="Michel G."/>
            <person name="Kersting A."/>
            <person name="Lauritano C."/>
            <person name="Lohaus R."/>
            <person name="Toepel M."/>
            <person name="Tonon T."/>
            <person name="Vanneste K."/>
            <person name="Amirebrahimi M."/>
            <person name="Brakel J."/>
            <person name="Bostroem C."/>
            <person name="Chovatia M."/>
            <person name="Grimwood J."/>
            <person name="Jenkins J.W."/>
            <person name="Jueterbock A."/>
            <person name="Mraz A."/>
            <person name="Stam W.T."/>
            <person name="Tice H."/>
            <person name="Bornberg-Bauer E."/>
            <person name="Green P.J."/>
            <person name="Pearson G.A."/>
            <person name="Procaccini G."/>
            <person name="Duarte C.M."/>
            <person name="Schmutz J."/>
            <person name="Reusch T.B.H."/>
            <person name="Van de Peer Y."/>
        </authorList>
    </citation>
    <scope>NUCLEOTIDE SEQUENCE [LARGE SCALE GENOMIC DNA]</scope>
    <source>
        <strain evidence="3">cv. Finnish</strain>
    </source>
</reference>
<sequence>MGTKMECDNYSPGYFFSRMNHLNEVTQPSWSLCHEQQQQHTMPNRHLIHGGLGATGGFRSLTNTISNVGGYLDYDTRMLKQTMLAHEATFRKQVHELHRVYRVQREMMDELKKVDRFSSRKTPYSSQFRASPEDDKGDADDDVVEISKEIFALPFFGTKTTSNVGNGSGAAANVNLSLGIFRESGTGLVDLNEPVSESCDQDQIDRDAVGVGLSNGSSSVNFDLGSQTPGKKLFWRKDAQHQVQNSASHPSFLNGYHSYDGSGNSIPSSSQQCPSSLDNSSSQNVENYRRIGTGGGGGQDPIGFRNQIDLNSVAEFPSDQTSSRRFVLDIDLEVPAEPEESFKDPVDDHPDIESNGNQENVEVEEDDDEIIRFTAGIIVSMFSNIASKGLASLRPSEKNSSAFEAGCLSWFADVAISSTNASEPGIMPHITSKADDGMDFFESMTLKLTESQPEHSTQKPCCGHAEEDGEENGFASMLLTMGRKVQGKKRRQKKDFQKDILPGLSSLSKHEVTEDLQSFEKMMTASGLSWQAGGAKKNARQRRRRPKAVSASTVQISTDQNLSTEAAEVAEMGTDNKGGLIGGWGRTRRCRRQRWASSSLAAAAASASAATGGSLS</sequence>
<dbReference type="AlphaFoldDB" id="A0A0K9NZK2"/>
<feature type="region of interest" description="Disordered" evidence="1">
    <location>
        <begin position="245"/>
        <end position="283"/>
    </location>
</feature>
<organism evidence="2 3">
    <name type="scientific">Zostera marina</name>
    <name type="common">Eelgrass</name>
    <dbReference type="NCBI Taxonomy" id="29655"/>
    <lineage>
        <taxon>Eukaryota</taxon>
        <taxon>Viridiplantae</taxon>
        <taxon>Streptophyta</taxon>
        <taxon>Embryophyta</taxon>
        <taxon>Tracheophyta</taxon>
        <taxon>Spermatophyta</taxon>
        <taxon>Magnoliopsida</taxon>
        <taxon>Liliopsida</taxon>
        <taxon>Zosteraceae</taxon>
        <taxon>Zostera</taxon>
    </lineage>
</organism>
<dbReference type="Proteomes" id="UP000036987">
    <property type="component" value="Unassembled WGS sequence"/>
</dbReference>
<comment type="caution">
    <text evidence="2">The sequence shown here is derived from an EMBL/GenBank/DDBJ whole genome shotgun (WGS) entry which is preliminary data.</text>
</comment>
<evidence type="ECO:0000313" key="2">
    <source>
        <dbReference type="EMBL" id="KMZ61427.1"/>
    </source>
</evidence>